<accession>A0A2K4X2J4</accession>
<organism evidence="1 2">
    <name type="scientific">Pseudomonas syringae</name>
    <dbReference type="NCBI Taxonomy" id="317"/>
    <lineage>
        <taxon>Bacteria</taxon>
        <taxon>Pseudomonadati</taxon>
        <taxon>Pseudomonadota</taxon>
        <taxon>Gammaproteobacteria</taxon>
        <taxon>Pseudomonadales</taxon>
        <taxon>Pseudomonadaceae</taxon>
        <taxon>Pseudomonas</taxon>
    </lineage>
</organism>
<evidence type="ECO:0000313" key="1">
    <source>
        <dbReference type="EMBL" id="SOS42361.1"/>
    </source>
</evidence>
<reference evidence="1 2" key="1">
    <citation type="submission" date="2017-11" db="EMBL/GenBank/DDBJ databases">
        <authorList>
            <person name="Han C.G."/>
        </authorList>
    </citation>
    <scope>NUCLEOTIDE SEQUENCE [LARGE SCALE GENOMIC DNA]</scope>
    <source>
        <strain evidence="1">CFBP3840</strain>
    </source>
</reference>
<proteinExistence type="predicted"/>
<dbReference type="EMBL" id="LT963409">
    <property type="protein sequence ID" value="SOS42361.1"/>
    <property type="molecule type" value="Genomic_DNA"/>
</dbReference>
<dbReference type="Proteomes" id="UP000238095">
    <property type="component" value="Chromosome 1"/>
</dbReference>
<dbReference type="AlphaFoldDB" id="A0A2K4X2J4"/>
<evidence type="ECO:0000313" key="2">
    <source>
        <dbReference type="Proteomes" id="UP000238095"/>
    </source>
</evidence>
<protein>
    <submittedName>
        <fullName evidence="1">Uncharacterized protein</fullName>
    </submittedName>
</protein>
<gene>
    <name evidence="1" type="ORF">CFBP3840_05356</name>
</gene>
<sequence length="38" mass="4147">MKKETTLGQFSPISLEAMKVIVSAEKLYAFAGPGLWGF</sequence>
<name>A0A2K4X2J4_PSESX</name>